<evidence type="ECO:0000256" key="6">
    <source>
        <dbReference type="ARBA" id="ARBA00022792"/>
    </source>
</evidence>
<evidence type="ECO:0000256" key="3">
    <source>
        <dbReference type="ARBA" id="ARBA00022448"/>
    </source>
</evidence>
<dbReference type="Proteomes" id="UP000652761">
    <property type="component" value="Unassembled WGS sequence"/>
</dbReference>
<dbReference type="Gene3D" id="1.50.40.10">
    <property type="entry name" value="Mitochondrial carrier domain"/>
    <property type="match status" value="1"/>
</dbReference>
<dbReference type="InterPro" id="IPR023395">
    <property type="entry name" value="MCP_dom_sf"/>
</dbReference>
<dbReference type="SUPFAM" id="SSF103506">
    <property type="entry name" value="Mitochondrial carrier"/>
    <property type="match status" value="1"/>
</dbReference>
<dbReference type="OrthoDB" id="270584at2759"/>
<accession>A0A843U9F3</accession>
<dbReference type="GO" id="GO:0055085">
    <property type="term" value="P:transmembrane transport"/>
    <property type="evidence" value="ECO:0007669"/>
    <property type="project" value="InterPro"/>
</dbReference>
<evidence type="ECO:0000256" key="9">
    <source>
        <dbReference type="ARBA" id="ARBA00023136"/>
    </source>
</evidence>
<dbReference type="GO" id="GO:0015748">
    <property type="term" value="P:organophosphate ester transport"/>
    <property type="evidence" value="ECO:0007669"/>
    <property type="project" value="UniProtKB-ARBA"/>
</dbReference>
<dbReference type="Pfam" id="PF00153">
    <property type="entry name" value="Mito_carr"/>
    <property type="match status" value="3"/>
</dbReference>
<evidence type="ECO:0000256" key="10">
    <source>
        <dbReference type="ARBA" id="ARBA00054707"/>
    </source>
</evidence>
<gene>
    <name evidence="13" type="ORF">Taro_012686</name>
</gene>
<comment type="subcellular location">
    <subcellularLocation>
        <location evidence="1">Mitochondrion inner membrane</location>
        <topology evidence="1">Multi-pass membrane protein</topology>
    </subcellularLocation>
</comment>
<evidence type="ECO:0000313" key="13">
    <source>
        <dbReference type="EMBL" id="MQL80228.1"/>
    </source>
</evidence>
<evidence type="ECO:0000256" key="7">
    <source>
        <dbReference type="ARBA" id="ARBA00022989"/>
    </source>
</evidence>
<evidence type="ECO:0000256" key="1">
    <source>
        <dbReference type="ARBA" id="ARBA00004448"/>
    </source>
</evidence>
<keyword evidence="9 11" id="KW-0472">Membrane</keyword>
<dbReference type="GO" id="GO:0015711">
    <property type="term" value="P:organic anion transport"/>
    <property type="evidence" value="ECO:0007669"/>
    <property type="project" value="UniProtKB-ARBA"/>
</dbReference>
<keyword evidence="8" id="KW-0496">Mitochondrion</keyword>
<comment type="caution">
    <text evidence="13">The sequence shown here is derived from an EMBL/GenBank/DDBJ whole genome shotgun (WGS) entry which is preliminary data.</text>
</comment>
<evidence type="ECO:0008006" key="15">
    <source>
        <dbReference type="Google" id="ProtNLM"/>
    </source>
</evidence>
<evidence type="ECO:0000256" key="4">
    <source>
        <dbReference type="ARBA" id="ARBA00022692"/>
    </source>
</evidence>
<keyword evidence="14" id="KW-1185">Reference proteome</keyword>
<feature type="repeat" description="Solcar" evidence="11">
    <location>
        <begin position="184"/>
        <end position="268"/>
    </location>
</feature>
<dbReference type="PANTHER" id="PTHR24089">
    <property type="entry name" value="SOLUTE CARRIER FAMILY 25"/>
    <property type="match status" value="1"/>
</dbReference>
<dbReference type="InterPro" id="IPR018108">
    <property type="entry name" value="MCP_transmembrane"/>
</dbReference>
<feature type="repeat" description="Solcar" evidence="11">
    <location>
        <begin position="1"/>
        <end position="73"/>
    </location>
</feature>
<dbReference type="PROSITE" id="PS50920">
    <property type="entry name" value="SOLCAR"/>
    <property type="match status" value="3"/>
</dbReference>
<feature type="repeat" description="Solcar" evidence="11">
    <location>
        <begin position="83"/>
        <end position="168"/>
    </location>
</feature>
<keyword evidence="6" id="KW-0999">Mitochondrion inner membrane</keyword>
<dbReference type="PRINTS" id="PR00926">
    <property type="entry name" value="MITOCARRIER"/>
</dbReference>
<evidence type="ECO:0000256" key="11">
    <source>
        <dbReference type="PROSITE-ProRule" id="PRU00282"/>
    </source>
</evidence>
<proteinExistence type="inferred from homology"/>
<evidence type="ECO:0000313" key="14">
    <source>
        <dbReference type="Proteomes" id="UP000652761"/>
    </source>
</evidence>
<evidence type="ECO:0000256" key="12">
    <source>
        <dbReference type="RuleBase" id="RU000488"/>
    </source>
</evidence>
<dbReference type="AlphaFoldDB" id="A0A843U9F3"/>
<evidence type="ECO:0000256" key="2">
    <source>
        <dbReference type="ARBA" id="ARBA00006375"/>
    </source>
</evidence>
<keyword evidence="4 11" id="KW-0812">Transmembrane</keyword>
<protein>
    <recommendedName>
        <fullName evidence="15">Mitochondrial carrier protein</fullName>
    </recommendedName>
</protein>
<keyword evidence="3 12" id="KW-0813">Transport</keyword>
<reference evidence="13" key="1">
    <citation type="submission" date="2017-07" db="EMBL/GenBank/DDBJ databases">
        <title>Taro Niue Genome Assembly and Annotation.</title>
        <authorList>
            <person name="Atibalentja N."/>
            <person name="Keating K."/>
            <person name="Fields C.J."/>
        </authorList>
    </citation>
    <scope>NUCLEOTIDE SEQUENCE</scope>
    <source>
        <strain evidence="13">Niue_2</strain>
        <tissue evidence="13">Leaf</tissue>
    </source>
</reference>
<comment type="function">
    <text evidence="10">Probable mitochondrial adenylate carrier that catalyzes the transport of ATP, ADP and AMP.</text>
</comment>
<keyword evidence="5" id="KW-0677">Repeat</keyword>
<dbReference type="FunFam" id="1.50.40.10:FF:000098">
    <property type="entry name" value="Mitochondrial substrate carrier family protein"/>
    <property type="match status" value="1"/>
</dbReference>
<evidence type="ECO:0000256" key="5">
    <source>
        <dbReference type="ARBA" id="ARBA00022737"/>
    </source>
</evidence>
<name>A0A843U9F3_COLES</name>
<organism evidence="13 14">
    <name type="scientific">Colocasia esculenta</name>
    <name type="common">Wild taro</name>
    <name type="synonym">Arum esculentum</name>
    <dbReference type="NCBI Taxonomy" id="4460"/>
    <lineage>
        <taxon>Eukaryota</taxon>
        <taxon>Viridiplantae</taxon>
        <taxon>Streptophyta</taxon>
        <taxon>Embryophyta</taxon>
        <taxon>Tracheophyta</taxon>
        <taxon>Spermatophyta</taxon>
        <taxon>Magnoliopsida</taxon>
        <taxon>Liliopsida</taxon>
        <taxon>Araceae</taxon>
        <taxon>Aroideae</taxon>
        <taxon>Colocasieae</taxon>
        <taxon>Colocasia</taxon>
    </lineage>
</organism>
<dbReference type="GO" id="GO:0005743">
    <property type="term" value="C:mitochondrial inner membrane"/>
    <property type="evidence" value="ECO:0007669"/>
    <property type="project" value="UniProtKB-SubCell"/>
</dbReference>
<keyword evidence="7" id="KW-1133">Transmembrane helix</keyword>
<dbReference type="InterPro" id="IPR002067">
    <property type="entry name" value="MCP"/>
</dbReference>
<evidence type="ECO:0000256" key="8">
    <source>
        <dbReference type="ARBA" id="ARBA00023128"/>
    </source>
</evidence>
<comment type="similarity">
    <text evidence="2 12">Belongs to the mitochondrial carrier (TC 2.A.29) family.</text>
</comment>
<dbReference type="EMBL" id="NMUH01000496">
    <property type="protein sequence ID" value="MQL80228.1"/>
    <property type="molecule type" value="Genomic_DNA"/>
</dbReference>
<sequence>MREFGDRTCVAPLERIKLECIIQGPAQSLPEIVRCIWAAEGARGFWKGNLLNLFRMIPFKCISFVCYDMYCDCLLHVPGKSEITNHDRLVGGGISGVAATVVCLPLDTIRTRLIAPGGGALGGVEGCFFHMVRNEGFLSLYKGLAPALISMGPSSAVFYAVYDMLKAFDLSRRRRQSSGGRKELGVLRTLVYGAVSGACAETVTYPLEVLRRQLQLQRSSRLGMASAFVRLIQRDGVGSLFAGLLPSTLQVLPSAALSYLFYELMKSVLKVT</sequence>